<sequence length="253" mass="29507">MGLFRLFCLVLMMLWLNLSSAWAEDLLVGKSCPVSFQNQPLGILVFSKEWYHNGRERASYTPYDNATGVGIEIHFLSNQAGGLKQQNVARCDRYRLLQIRRSNLRLSEDEQPMQIDVPHQFEEPFYDHAPLEHGYGTHASPIDINDKPWPIRPMRASTVALYDTPYASDHYGKEGEPINVMFETCVVCQREDQYDNLLACGSWGYQRDYMGGYVGWSEPEFIHPQCLSQPSHNFKHTLDQQQMVDYRYWLDWR</sequence>
<feature type="signal peptide" evidence="1">
    <location>
        <begin position="1"/>
        <end position="23"/>
    </location>
</feature>
<name>A0ABS8W9K6_9GAMM</name>
<reference evidence="2 3" key="1">
    <citation type="journal article" date="2022" name="Environ. Microbiol. Rep.">
        <title>Eco-phylogenetic analyses reveal divergent evolution of vitamin B12 metabolism in the marine bacterial family 'Psychromonadaceae'.</title>
        <authorList>
            <person name="Jin X."/>
            <person name="Yang Y."/>
            <person name="Cao H."/>
            <person name="Gao B."/>
            <person name="Zhao Z."/>
        </authorList>
    </citation>
    <scope>NUCLEOTIDE SEQUENCE [LARGE SCALE GENOMIC DNA]</scope>
    <source>
        <strain evidence="2 3">MKS20</strain>
    </source>
</reference>
<protein>
    <recommendedName>
        <fullName evidence="4">Secreted protein</fullName>
    </recommendedName>
</protein>
<evidence type="ECO:0008006" key="4">
    <source>
        <dbReference type="Google" id="ProtNLM"/>
    </source>
</evidence>
<keyword evidence="1" id="KW-0732">Signal</keyword>
<evidence type="ECO:0000313" key="3">
    <source>
        <dbReference type="Proteomes" id="UP001201273"/>
    </source>
</evidence>
<proteinExistence type="predicted"/>
<organism evidence="2 3">
    <name type="scientific">Motilimonas cestriensis</name>
    <dbReference type="NCBI Taxonomy" id="2742685"/>
    <lineage>
        <taxon>Bacteria</taxon>
        <taxon>Pseudomonadati</taxon>
        <taxon>Pseudomonadota</taxon>
        <taxon>Gammaproteobacteria</taxon>
        <taxon>Alteromonadales</taxon>
        <taxon>Alteromonadales genera incertae sedis</taxon>
        <taxon>Motilimonas</taxon>
    </lineage>
</organism>
<dbReference type="EMBL" id="JAIMJA010000012">
    <property type="protein sequence ID" value="MCE2595694.1"/>
    <property type="molecule type" value="Genomic_DNA"/>
</dbReference>
<comment type="caution">
    <text evidence="2">The sequence shown here is derived from an EMBL/GenBank/DDBJ whole genome shotgun (WGS) entry which is preliminary data.</text>
</comment>
<keyword evidence="3" id="KW-1185">Reference proteome</keyword>
<dbReference type="Proteomes" id="UP001201273">
    <property type="component" value="Unassembled WGS sequence"/>
</dbReference>
<evidence type="ECO:0000313" key="2">
    <source>
        <dbReference type="EMBL" id="MCE2595694.1"/>
    </source>
</evidence>
<gene>
    <name evidence="2" type="ORF">K6Y31_12815</name>
</gene>
<dbReference type="RefSeq" id="WP_233053339.1">
    <property type="nucleotide sequence ID" value="NZ_JAIMJA010000012.1"/>
</dbReference>
<accession>A0ABS8W9K6</accession>
<feature type="chain" id="PRO_5045325646" description="Secreted protein" evidence="1">
    <location>
        <begin position="24"/>
        <end position="253"/>
    </location>
</feature>
<evidence type="ECO:0000256" key="1">
    <source>
        <dbReference type="SAM" id="SignalP"/>
    </source>
</evidence>